<evidence type="ECO:0000313" key="3">
    <source>
        <dbReference type="EMBL" id="GAA1775049.1"/>
    </source>
</evidence>
<dbReference type="EMBL" id="BAAALS010000041">
    <property type="protein sequence ID" value="GAA1775049.1"/>
    <property type="molecule type" value="Genomic_DNA"/>
</dbReference>
<evidence type="ECO:0000259" key="2">
    <source>
        <dbReference type="Pfam" id="PF18970"/>
    </source>
</evidence>
<accession>A0ABN2L4K7</accession>
<dbReference type="RefSeq" id="WP_344087895.1">
    <property type="nucleotide sequence ID" value="NZ_BAAALS010000041.1"/>
</dbReference>
<organism evidence="3 4">
    <name type="scientific">Luedemannella helvata</name>
    <dbReference type="NCBI Taxonomy" id="349315"/>
    <lineage>
        <taxon>Bacteria</taxon>
        <taxon>Bacillati</taxon>
        <taxon>Actinomycetota</taxon>
        <taxon>Actinomycetes</taxon>
        <taxon>Micromonosporales</taxon>
        <taxon>Micromonosporaceae</taxon>
        <taxon>Luedemannella</taxon>
    </lineage>
</organism>
<feature type="domain" description="DUF5709" evidence="2">
    <location>
        <begin position="121"/>
        <end position="165"/>
    </location>
</feature>
<keyword evidence="4" id="KW-1185">Reference proteome</keyword>
<dbReference type="InterPro" id="IPR043763">
    <property type="entry name" value="DUF5709"/>
</dbReference>
<comment type="caution">
    <text evidence="3">The sequence shown here is derived from an EMBL/GenBank/DDBJ whole genome shotgun (WGS) entry which is preliminary data.</text>
</comment>
<name>A0ABN2L4K7_9ACTN</name>
<evidence type="ECO:0000313" key="4">
    <source>
        <dbReference type="Proteomes" id="UP001500655"/>
    </source>
</evidence>
<dbReference type="Proteomes" id="UP001500655">
    <property type="component" value="Unassembled WGS sequence"/>
</dbReference>
<feature type="compositionally biased region" description="Acidic residues" evidence="1">
    <location>
        <begin position="13"/>
        <end position="27"/>
    </location>
</feature>
<evidence type="ECO:0000256" key="1">
    <source>
        <dbReference type="SAM" id="MobiDB-lite"/>
    </source>
</evidence>
<feature type="region of interest" description="Disordered" evidence="1">
    <location>
        <begin position="1"/>
        <end position="156"/>
    </location>
</feature>
<protein>
    <submittedName>
        <fullName evidence="3">DUF5709 domain-containing protein</fullName>
    </submittedName>
</protein>
<dbReference type="Pfam" id="PF18970">
    <property type="entry name" value="DUF5709"/>
    <property type="match status" value="1"/>
</dbReference>
<sequence>MQQDSFPHPVSDPEADGVPEVADDDSTAYDGYPSVREADGPSPAPLPADREHGPVVLDDYGVTADEEVRGETLDTRLRREEPDVWSGAETPLTMEELDGGPIAANAGSPVSVYDNPDTASEHVGRLVAPDGGGTADVDPEEFAFDAGPAGGGPTMEELAIHPVAEPSGEVDEAEYGDR</sequence>
<feature type="compositionally biased region" description="Basic and acidic residues" evidence="1">
    <location>
        <begin position="66"/>
        <end position="82"/>
    </location>
</feature>
<gene>
    <name evidence="3" type="ORF">GCM10009681_53340</name>
</gene>
<reference evidence="3 4" key="1">
    <citation type="journal article" date="2019" name="Int. J. Syst. Evol. Microbiol.">
        <title>The Global Catalogue of Microorganisms (GCM) 10K type strain sequencing project: providing services to taxonomists for standard genome sequencing and annotation.</title>
        <authorList>
            <consortium name="The Broad Institute Genomics Platform"/>
            <consortium name="The Broad Institute Genome Sequencing Center for Infectious Disease"/>
            <person name="Wu L."/>
            <person name="Ma J."/>
        </authorList>
    </citation>
    <scope>NUCLEOTIDE SEQUENCE [LARGE SCALE GENOMIC DNA]</scope>
    <source>
        <strain evidence="3 4">JCM 13249</strain>
    </source>
</reference>
<proteinExistence type="predicted"/>